<dbReference type="STRING" id="1249552.PS2015_2116"/>
<evidence type="ECO:0008006" key="3">
    <source>
        <dbReference type="Google" id="ProtNLM"/>
    </source>
</evidence>
<dbReference type="AlphaFoldDB" id="A0A0S2KFL9"/>
<dbReference type="Proteomes" id="UP000065641">
    <property type="component" value="Chromosome"/>
</dbReference>
<keyword evidence="2" id="KW-1185">Reference proteome</keyword>
<proteinExistence type="predicted"/>
<gene>
    <name evidence="1" type="ORF">PS2015_2116</name>
</gene>
<protein>
    <recommendedName>
        <fullName evidence="3">AAA+ ATPase domain-containing protein</fullName>
    </recommendedName>
</protein>
<dbReference type="PANTHER" id="PTHR35894">
    <property type="entry name" value="GENERAL SECRETION PATHWAY PROTEIN A-RELATED"/>
    <property type="match status" value="1"/>
</dbReference>
<dbReference type="KEGG" id="pspi:PS2015_2116"/>
<evidence type="ECO:0000313" key="2">
    <source>
        <dbReference type="Proteomes" id="UP000065641"/>
    </source>
</evidence>
<dbReference type="EMBL" id="CP013189">
    <property type="protein sequence ID" value="ALO46754.1"/>
    <property type="molecule type" value="Genomic_DNA"/>
</dbReference>
<accession>A0A0S2KFL9</accession>
<dbReference type="InterPro" id="IPR027417">
    <property type="entry name" value="P-loop_NTPase"/>
</dbReference>
<dbReference type="InterPro" id="IPR052026">
    <property type="entry name" value="ExeA_AAA_ATPase_DNA-bind"/>
</dbReference>
<dbReference type="OrthoDB" id="9780149at2"/>
<dbReference type="Gene3D" id="3.40.50.300">
    <property type="entry name" value="P-loop containing nucleotide triphosphate hydrolases"/>
    <property type="match status" value="1"/>
</dbReference>
<dbReference type="RefSeq" id="WP_058022215.1">
    <property type="nucleotide sequence ID" value="NZ_CP013189.1"/>
</dbReference>
<reference evidence="1 2" key="1">
    <citation type="submission" date="2015-11" db="EMBL/GenBank/DDBJ databases">
        <authorList>
            <person name="Zhang Y."/>
            <person name="Guo Z."/>
        </authorList>
    </citation>
    <scope>NUCLEOTIDE SEQUENCE [LARGE SCALE GENOMIC DNA]</scope>
    <source>
        <strain evidence="1 2">KCTC 32221</strain>
    </source>
</reference>
<name>A0A0S2KFL9_9GAMM</name>
<dbReference type="PANTHER" id="PTHR35894:SF7">
    <property type="entry name" value="GENERAL SECRETION PATHWAY PROTEIN A-RELATED"/>
    <property type="match status" value="1"/>
</dbReference>
<organism evidence="1 2">
    <name type="scientific">Pseudohongiella spirulinae</name>
    <dbReference type="NCBI Taxonomy" id="1249552"/>
    <lineage>
        <taxon>Bacteria</taxon>
        <taxon>Pseudomonadati</taxon>
        <taxon>Pseudomonadota</taxon>
        <taxon>Gammaproteobacteria</taxon>
        <taxon>Pseudomonadales</taxon>
        <taxon>Pseudohongiellaceae</taxon>
        <taxon>Pseudohongiella</taxon>
    </lineage>
</organism>
<evidence type="ECO:0000313" key="1">
    <source>
        <dbReference type="EMBL" id="ALO46754.1"/>
    </source>
</evidence>
<dbReference type="SUPFAM" id="SSF52540">
    <property type="entry name" value="P-loop containing nucleoside triphosphate hydrolases"/>
    <property type="match status" value="1"/>
</dbReference>
<sequence>MTATELNSTGHLFGDTPDVGMLWQSPTLHQVYVSLLENISNCMPLQLVYGEPGLGKTLLARRIYYSLRAHDQRYRVRFMPYPSIDLNDLMPASAPDSVNYRHVLVIDEAQAVPNQTLLAIARHINLGGKTHFVLFAQPELANRLHAPALTLWSEIPQQCYELKNLTKTETADYIYTRISRAASTSRLMPDEALIDNIFTFSNGVPRMINTLMRKAILHAELENCHELTKEHLNLARQTLEFRQV</sequence>